<dbReference type="RefSeq" id="NP_048111.1">
    <property type="nucleotide sequence ID" value="NC_001993.1"/>
</dbReference>
<evidence type="ECO:0000313" key="2">
    <source>
        <dbReference type="EMBL" id="AAC97834.1"/>
    </source>
</evidence>
<organismHost>
    <name type="scientific">Melanoplus sanguinipes</name>
    <name type="common">Migratory grasshopper</name>
    <dbReference type="NCBI Taxonomy" id="65742"/>
</organismHost>
<dbReference type="InterPro" id="IPR006674">
    <property type="entry name" value="HD_domain"/>
</dbReference>
<gene>
    <name evidence="2" type="primary">MSV040</name>
</gene>
<name>Q9YW52_MSEPV</name>
<dbReference type="Proteomes" id="UP000172353">
    <property type="component" value="Segment"/>
</dbReference>
<dbReference type="PIR" id="T28201">
    <property type="entry name" value="T28201"/>
</dbReference>
<dbReference type="EMBL" id="AF063866">
    <property type="protein sequence ID" value="AAC97834.1"/>
    <property type="molecule type" value="Genomic_DNA"/>
</dbReference>
<dbReference type="SUPFAM" id="SSF109604">
    <property type="entry name" value="HD-domain/PDEase-like"/>
    <property type="match status" value="1"/>
</dbReference>
<proteinExistence type="predicted"/>
<sequence>MNNNIFFLHNLIVKDALSIFKTYLPKPIYTIIYEYEKNKKPSSLSKKNSYTLVEHLCKTANGLNMHMIKYDMKIYNVYKTQKLPGNLNIFQFIGLFHDIGKPFTDTNCFLGHSEIGAKIVFDTFKSIIPIDVLHIICWNINFHMCIHTNVNIINILSKSITDFTKNYKILSMLKRADFEARLINNKFHKYRLIYYKPKIIDNFDGIIIYSSNTFIKRYETLLKKNFNAIELNLNNCDNILNKTKLIIVSDYKLYRKYIYLKSPNLLKIIFYDNSIKPVKLLSELCTSDKSYNNKAIFHIAYTVIDLMWYTLKDYCL</sequence>
<evidence type="ECO:0000313" key="3">
    <source>
        <dbReference type="Proteomes" id="UP000172353"/>
    </source>
</evidence>
<organism evidence="2 3">
    <name type="scientific">Melanoplus sanguinipes entomopoxvirus</name>
    <name type="common">MsEPV</name>
    <dbReference type="NCBI Taxonomy" id="83191"/>
    <lineage>
        <taxon>Viruses</taxon>
        <taxon>Varidnaviria</taxon>
        <taxon>Bamfordvirae</taxon>
        <taxon>Nucleocytoviricota</taxon>
        <taxon>Pokkesviricetes</taxon>
        <taxon>Chitovirales</taxon>
        <taxon>Poxviridae</taxon>
        <taxon>Entomopoxvirinae</taxon>
        <taxon>Deltaentomopoxvirus</taxon>
        <taxon>Deltaentomopoxvirus msanguinipes</taxon>
    </lineage>
</organism>
<dbReference type="Pfam" id="PF01966">
    <property type="entry name" value="HD"/>
    <property type="match status" value="1"/>
</dbReference>
<dbReference type="GeneID" id="1449829"/>
<keyword evidence="3" id="KW-1185">Reference proteome</keyword>
<feature type="domain" description="HD" evidence="1">
    <location>
        <begin position="54"/>
        <end position="155"/>
    </location>
</feature>
<reference evidence="2 3" key="1">
    <citation type="journal article" date="1999" name="J. Virol.">
        <title>The genome of Melanoplus sanguinipes entomopoxvirus.</title>
        <authorList>
            <person name="Afonso C.L."/>
            <person name="Tulman E.R."/>
            <person name="Lu Z."/>
            <person name="Oma E."/>
            <person name="Kutish G.F."/>
            <person name="Rock D.L."/>
        </authorList>
    </citation>
    <scope>NUCLEOTIDE SEQUENCE [LARGE SCALE GENOMIC DNA]</scope>
    <source>
        <strain evidence="2">Tucson</strain>
    </source>
</reference>
<dbReference type="KEGG" id="vg:1449829"/>
<accession>Q9YW52</accession>
<protein>
    <recommendedName>
        <fullName evidence="1">HD domain-containing protein</fullName>
    </recommendedName>
</protein>
<evidence type="ECO:0000259" key="1">
    <source>
        <dbReference type="Pfam" id="PF01966"/>
    </source>
</evidence>